<keyword evidence="5" id="KW-1185">Reference proteome</keyword>
<dbReference type="OrthoDB" id="8724845at2"/>
<evidence type="ECO:0000313" key="4">
    <source>
        <dbReference type="EMBL" id="MCS5709176.1"/>
    </source>
</evidence>
<gene>
    <name evidence="4" type="ORF">CC99x_009685</name>
    <name evidence="3" type="ORF">CC99x_01778</name>
</gene>
<dbReference type="AlphaFoldDB" id="A0A0Q9YPM0"/>
<dbReference type="InterPro" id="IPR032255">
    <property type="entry name" value="HBM"/>
</dbReference>
<feature type="transmembrane region" description="Helical" evidence="1">
    <location>
        <begin position="248"/>
        <end position="269"/>
    </location>
</feature>
<accession>A0A0Q9YPM0</accession>
<evidence type="ECO:0000313" key="3">
    <source>
        <dbReference type="EMBL" id="KRG18067.1"/>
    </source>
</evidence>
<keyword evidence="1" id="KW-0472">Membrane</keyword>
<dbReference type="RefSeq" id="WP_057624879.1">
    <property type="nucleotide sequence ID" value="NZ_LKHV02000001.1"/>
</dbReference>
<sequence>MEYAESKASQLKKAMSITHNVYSNFLMMRRSEKDFFTDFDATQVDDHAYYANDISQEIQNINALKVRTVESAKLLPEIENALKKYVESFAQLVKLQTSLGINPNHGDYGKLRQAAHQIEHFLSQNHQESQLNHLLNLRRIEKDFMLYPSEDKLAEFEALFKAFDEINIHTNYALAPLSSYIEAKKAYYSHFRDFSQKTLKMGLNDTTGLFGTLSQQADHLEQLIEVLVDSFVKLSNTTENKVRQEAKILSFVFPILVFLLAFLPFLSLLSQRSKEPVL</sequence>
<feature type="domain" description="HBM" evidence="2">
    <location>
        <begin position="2"/>
        <end position="244"/>
    </location>
</feature>
<proteinExistence type="predicted"/>
<reference evidence="4" key="3">
    <citation type="submission" date="2021-06" db="EMBL/GenBank/DDBJ databases">
        <title>Genomic Description and Analysis of Intracellular Bacteria, Candidatus Berkiella cookevillensis and Candidatus Berkiella aquae.</title>
        <authorList>
            <person name="Kidane D.T."/>
            <person name="Mehari Y.T."/>
            <person name="Rice F.C."/>
            <person name="Arivett B.A."/>
            <person name="Farone A.L."/>
            <person name="Berk S.G."/>
            <person name="Farone M.B."/>
        </authorList>
    </citation>
    <scope>NUCLEOTIDE SEQUENCE</scope>
    <source>
        <strain evidence="4">CC99</strain>
    </source>
</reference>
<dbReference type="SMART" id="SM01358">
    <property type="entry name" value="HBM"/>
    <property type="match status" value="1"/>
</dbReference>
<dbReference type="EMBL" id="LKHV01000009">
    <property type="protein sequence ID" value="KRG18067.1"/>
    <property type="molecule type" value="Genomic_DNA"/>
</dbReference>
<name>A0A0Q9YPM0_9GAMM</name>
<evidence type="ECO:0000313" key="5">
    <source>
        <dbReference type="Proteomes" id="UP000051494"/>
    </source>
</evidence>
<dbReference type="STRING" id="437022.CC99x_01778"/>
<comment type="caution">
    <text evidence="3">The sequence shown here is derived from an EMBL/GenBank/DDBJ whole genome shotgun (WGS) entry which is preliminary data.</text>
</comment>
<dbReference type="EMBL" id="LKHV02000001">
    <property type="protein sequence ID" value="MCS5709176.1"/>
    <property type="molecule type" value="Genomic_DNA"/>
</dbReference>
<dbReference type="Proteomes" id="UP000051494">
    <property type="component" value="Unassembled WGS sequence"/>
</dbReference>
<keyword evidence="1" id="KW-1133">Transmembrane helix</keyword>
<keyword evidence="1" id="KW-0812">Transmembrane</keyword>
<evidence type="ECO:0000259" key="2">
    <source>
        <dbReference type="SMART" id="SM01358"/>
    </source>
</evidence>
<reference evidence="3" key="1">
    <citation type="submission" date="2015-09" db="EMBL/GenBank/DDBJ databases">
        <title>Draft Genome Sequences of Two Novel Amoeba-resistant Intranuclear Bacteria, Candidatus Berkiella cookevillensis and Candidatus Berkiella aquae.</title>
        <authorList>
            <person name="Mehari Y.T."/>
            <person name="Arivett B.A."/>
            <person name="Farone A.L."/>
            <person name="Gunderson J.H."/>
            <person name="Farone M.B."/>
        </authorList>
    </citation>
    <scope>NUCLEOTIDE SEQUENCE [LARGE SCALE GENOMIC DNA]</scope>
    <source>
        <strain evidence="3">CC99</strain>
    </source>
</reference>
<protein>
    <recommendedName>
        <fullName evidence="2">HBM domain-containing protein</fullName>
    </recommendedName>
</protein>
<reference evidence="4" key="2">
    <citation type="journal article" date="2016" name="Genome Announc.">
        <title>Draft Genome Sequences of Two Novel Amoeba-Resistant Intranuclear Bacteria, 'Candidatus Berkiella cookevillensis' and 'Candidatus Berkiella aquae'.</title>
        <authorList>
            <person name="Mehari Y.T."/>
            <person name="Arivett B.A."/>
            <person name="Farone A.L."/>
            <person name="Gunderson J.H."/>
            <person name="Farone M.B."/>
        </authorList>
    </citation>
    <scope>NUCLEOTIDE SEQUENCE</scope>
    <source>
        <strain evidence="4">CC99</strain>
    </source>
</reference>
<organism evidence="3">
    <name type="scientific">Candidatus Berkiella cookevillensis</name>
    <dbReference type="NCBI Taxonomy" id="437022"/>
    <lineage>
        <taxon>Bacteria</taxon>
        <taxon>Pseudomonadati</taxon>
        <taxon>Pseudomonadota</taxon>
        <taxon>Gammaproteobacteria</taxon>
        <taxon>Candidatus Berkiellales</taxon>
        <taxon>Candidatus Berkiellaceae</taxon>
        <taxon>Candidatus Berkiella</taxon>
    </lineage>
</organism>
<evidence type="ECO:0000256" key="1">
    <source>
        <dbReference type="SAM" id="Phobius"/>
    </source>
</evidence>